<protein>
    <submittedName>
        <fullName evidence="1">Transposase orfB</fullName>
    </submittedName>
</protein>
<name>A0A1B6NXU3_9ZZZZ</name>
<evidence type="ECO:0000313" key="1">
    <source>
        <dbReference type="EMBL" id="KTF08224.1"/>
    </source>
</evidence>
<proteinExistence type="predicted"/>
<comment type="caution">
    <text evidence="1">The sequence shown here is derived from an EMBL/GenBank/DDBJ whole genome shotgun (WGS) entry which is preliminary data.</text>
</comment>
<reference evidence="1" key="1">
    <citation type="submission" date="2013-11" db="EMBL/GenBank/DDBJ databases">
        <title>Microbial diversity, functional groups and degradation webs in Northern and Southern Mediterranean and Red Sea marine crude oil polluted sites.</title>
        <authorList>
            <person name="Daffonchio D."/>
            <person name="Mapelli F."/>
            <person name="Ferrer M."/>
            <person name="Richter M."/>
            <person name="Cherif A."/>
            <person name="Malkawi H.I."/>
            <person name="Yakimov M.M."/>
            <person name="Abdel-Fattah Y.R."/>
            <person name="Blaghen M."/>
            <person name="Golyshin P.N."/>
            <person name="Kalogerakis N."/>
            <person name="Boon N."/>
            <person name="Magagnini M."/>
            <person name="Fava F."/>
        </authorList>
    </citation>
    <scope>NUCLEOTIDE SEQUENCE</scope>
</reference>
<dbReference type="EMBL" id="AYSL01000083">
    <property type="protein sequence ID" value="KTF08224.1"/>
    <property type="molecule type" value="Genomic_DNA"/>
</dbReference>
<feature type="non-terminal residue" evidence="1">
    <location>
        <position position="51"/>
    </location>
</feature>
<accession>A0A1B6NXU3</accession>
<dbReference type="AlphaFoldDB" id="A0A1B6NXU3"/>
<organism evidence="1">
    <name type="scientific">marine sediment metagenome</name>
    <dbReference type="NCBI Taxonomy" id="412755"/>
    <lineage>
        <taxon>unclassified sequences</taxon>
        <taxon>metagenomes</taxon>
        <taxon>ecological metagenomes</taxon>
    </lineage>
</organism>
<sequence length="51" mass="5718">MLGQHRSTQRKVPSGRADENVLTADIIALASQYGRYGYRRITALLREAGWA</sequence>
<gene>
    <name evidence="1" type="ORF">MGSAQ_000281</name>
</gene>